<dbReference type="EMBL" id="GGEC01093284">
    <property type="protein sequence ID" value="MBX73768.1"/>
    <property type="molecule type" value="Transcribed_RNA"/>
</dbReference>
<protein>
    <submittedName>
        <fullName evidence="1">Uncharacterized protein</fullName>
    </submittedName>
</protein>
<organism evidence="1">
    <name type="scientific">Rhizophora mucronata</name>
    <name type="common">Asiatic mangrove</name>
    <dbReference type="NCBI Taxonomy" id="61149"/>
    <lineage>
        <taxon>Eukaryota</taxon>
        <taxon>Viridiplantae</taxon>
        <taxon>Streptophyta</taxon>
        <taxon>Embryophyta</taxon>
        <taxon>Tracheophyta</taxon>
        <taxon>Spermatophyta</taxon>
        <taxon>Magnoliopsida</taxon>
        <taxon>eudicotyledons</taxon>
        <taxon>Gunneridae</taxon>
        <taxon>Pentapetalae</taxon>
        <taxon>rosids</taxon>
        <taxon>fabids</taxon>
        <taxon>Malpighiales</taxon>
        <taxon>Rhizophoraceae</taxon>
        <taxon>Rhizophora</taxon>
    </lineage>
</organism>
<accession>A0A2P2R3H4</accession>
<proteinExistence type="predicted"/>
<sequence length="13" mass="1507">MGIRCFLNFVCGF</sequence>
<evidence type="ECO:0000313" key="1">
    <source>
        <dbReference type="EMBL" id="MBX73768.1"/>
    </source>
</evidence>
<reference evidence="1" key="1">
    <citation type="submission" date="2018-02" db="EMBL/GenBank/DDBJ databases">
        <title>Rhizophora mucronata_Transcriptome.</title>
        <authorList>
            <person name="Meera S.P."/>
            <person name="Sreeshan A."/>
            <person name="Augustine A."/>
        </authorList>
    </citation>
    <scope>NUCLEOTIDE SEQUENCE</scope>
    <source>
        <tissue evidence="1">Leaf</tissue>
    </source>
</reference>
<name>A0A2P2R3H4_RHIMU</name>